<keyword evidence="2" id="KW-1185">Reference proteome</keyword>
<evidence type="ECO:0000313" key="2">
    <source>
        <dbReference type="Proteomes" id="UP000887013"/>
    </source>
</evidence>
<protein>
    <submittedName>
        <fullName evidence="1">Uncharacterized protein</fullName>
    </submittedName>
</protein>
<comment type="caution">
    <text evidence="1">The sequence shown here is derived from an EMBL/GenBank/DDBJ whole genome shotgun (WGS) entry which is preliminary data.</text>
</comment>
<accession>A0A8X6U9S6</accession>
<reference evidence="1" key="1">
    <citation type="submission" date="2020-08" db="EMBL/GenBank/DDBJ databases">
        <title>Multicomponent nature underlies the extraordinary mechanical properties of spider dragline silk.</title>
        <authorList>
            <person name="Kono N."/>
            <person name="Nakamura H."/>
            <person name="Mori M."/>
            <person name="Yoshida Y."/>
            <person name="Ohtoshi R."/>
            <person name="Malay A.D."/>
            <person name="Moran D.A.P."/>
            <person name="Tomita M."/>
            <person name="Numata K."/>
            <person name="Arakawa K."/>
        </authorList>
    </citation>
    <scope>NUCLEOTIDE SEQUENCE</scope>
</reference>
<dbReference type="Proteomes" id="UP000887013">
    <property type="component" value="Unassembled WGS sequence"/>
</dbReference>
<dbReference type="EMBL" id="BMAW01025514">
    <property type="protein sequence ID" value="GFT92845.1"/>
    <property type="molecule type" value="Genomic_DNA"/>
</dbReference>
<name>A0A8X6U9S6_NEPPI</name>
<evidence type="ECO:0000313" key="1">
    <source>
        <dbReference type="EMBL" id="GFT92845.1"/>
    </source>
</evidence>
<proteinExistence type="predicted"/>
<sequence length="105" mass="11955">MHTWPGYSSRVQLYGRPGKKLYTDRRGGNSVVLGQYRVSKVMLRICKRKDCNISKIPMPHSSSSKASEHFRNAVTNSPSQISEKGVLVLATLVDLKKRKRFQSEF</sequence>
<organism evidence="1 2">
    <name type="scientific">Nephila pilipes</name>
    <name type="common">Giant wood spider</name>
    <name type="synonym">Nephila maculata</name>
    <dbReference type="NCBI Taxonomy" id="299642"/>
    <lineage>
        <taxon>Eukaryota</taxon>
        <taxon>Metazoa</taxon>
        <taxon>Ecdysozoa</taxon>
        <taxon>Arthropoda</taxon>
        <taxon>Chelicerata</taxon>
        <taxon>Arachnida</taxon>
        <taxon>Araneae</taxon>
        <taxon>Araneomorphae</taxon>
        <taxon>Entelegynae</taxon>
        <taxon>Araneoidea</taxon>
        <taxon>Nephilidae</taxon>
        <taxon>Nephila</taxon>
    </lineage>
</organism>
<gene>
    <name evidence="1" type="ORF">NPIL_694271</name>
</gene>
<dbReference type="AlphaFoldDB" id="A0A8X6U9S6"/>